<accession>A0A0F8YIM8</accession>
<sequence length="174" mass="20356">MNDQEENEIEVEIREHSDADFFPEKCPKCKLNKLKRLTYKFREIQDLGSPLICRRTHYERVYFQCKECEEIFTIEHPLIPIGARYMPGVIKYAVVRVLKKGDSIRRVTQDLNELHLVKVSETTVQRWINEHGEKDKISTDLSEEDPPDNFSGFLSLDGTFKSVKVKKNDQNLAP</sequence>
<protein>
    <submittedName>
        <fullName evidence="1">Uncharacterized protein</fullName>
    </submittedName>
</protein>
<comment type="caution">
    <text evidence="1">The sequence shown here is derived from an EMBL/GenBank/DDBJ whole genome shotgun (WGS) entry which is preliminary data.</text>
</comment>
<evidence type="ECO:0000313" key="1">
    <source>
        <dbReference type="EMBL" id="KKK47911.1"/>
    </source>
</evidence>
<dbReference type="EMBL" id="LAZR01069332">
    <property type="protein sequence ID" value="KKK47911.1"/>
    <property type="molecule type" value="Genomic_DNA"/>
</dbReference>
<reference evidence="1" key="1">
    <citation type="journal article" date="2015" name="Nature">
        <title>Complex archaea that bridge the gap between prokaryotes and eukaryotes.</title>
        <authorList>
            <person name="Spang A."/>
            <person name="Saw J.H."/>
            <person name="Jorgensen S.L."/>
            <person name="Zaremba-Niedzwiedzka K."/>
            <person name="Martijn J."/>
            <person name="Lind A.E."/>
            <person name="van Eijk R."/>
            <person name="Schleper C."/>
            <person name="Guy L."/>
            <person name="Ettema T.J."/>
        </authorList>
    </citation>
    <scope>NUCLEOTIDE SEQUENCE</scope>
</reference>
<gene>
    <name evidence="1" type="ORF">LCGC14_3150410</name>
</gene>
<dbReference type="AlphaFoldDB" id="A0A0F8YIM8"/>
<proteinExistence type="predicted"/>
<name>A0A0F8YIM8_9ZZZZ</name>
<organism evidence="1">
    <name type="scientific">marine sediment metagenome</name>
    <dbReference type="NCBI Taxonomy" id="412755"/>
    <lineage>
        <taxon>unclassified sequences</taxon>
        <taxon>metagenomes</taxon>
        <taxon>ecological metagenomes</taxon>
    </lineage>
</organism>